<evidence type="ECO:0000256" key="1">
    <source>
        <dbReference type="SAM" id="MobiDB-lite"/>
    </source>
</evidence>
<protein>
    <recommendedName>
        <fullName evidence="4">DUF937 domain-containing protein</fullName>
    </recommendedName>
</protein>
<name>A0A9P6PPW4_9FUNG</name>
<accession>A0A9P6PPW4</accession>
<feature type="region of interest" description="Disordered" evidence="1">
    <location>
        <begin position="303"/>
        <end position="324"/>
    </location>
</feature>
<comment type="caution">
    <text evidence="2">The sequence shown here is derived from an EMBL/GenBank/DDBJ whole genome shotgun (WGS) entry which is preliminary data.</text>
</comment>
<keyword evidence="3" id="KW-1185">Reference proteome</keyword>
<gene>
    <name evidence="2" type="ORF">DFQ27_009108</name>
</gene>
<evidence type="ECO:0000313" key="2">
    <source>
        <dbReference type="EMBL" id="KAG0250981.1"/>
    </source>
</evidence>
<sequence>MDQLLPVLMNFLEEKARPHVQGKVTEEVDEAKVDMKDSLPDQALDFIKGVGEAGEESGNALIAMIVDRIGGDSLKERIKSVTNLTVDTAAEGMDILLTNGIMNVAKGVMTKTVAEDGEASGGFNFDFLKSGKEGMIDTTMVLSQPVIKQVSGNIGRKISSHLPAAIGGSIQEMIDSTGGSFSPIGMAAKLFMKVAGVGDDDDDEKSGATTRGGDEDDAKKEGGHLGPIQRALQKLLAPKIMEFIGPYMENFESKMNTSLEGELRNKVFNIDYIKQTALQMLTGASEGAGGLGGLLSAFMGASGGGRKGGDDDEEGGGGGAGGGDALNLIGNLAQNFLKNRG</sequence>
<evidence type="ECO:0000313" key="3">
    <source>
        <dbReference type="Proteomes" id="UP000807716"/>
    </source>
</evidence>
<organism evidence="2 3">
    <name type="scientific">Actinomortierella ambigua</name>
    <dbReference type="NCBI Taxonomy" id="1343610"/>
    <lineage>
        <taxon>Eukaryota</taxon>
        <taxon>Fungi</taxon>
        <taxon>Fungi incertae sedis</taxon>
        <taxon>Mucoromycota</taxon>
        <taxon>Mortierellomycotina</taxon>
        <taxon>Mortierellomycetes</taxon>
        <taxon>Mortierellales</taxon>
        <taxon>Mortierellaceae</taxon>
        <taxon>Actinomortierella</taxon>
    </lineage>
</organism>
<dbReference type="AlphaFoldDB" id="A0A9P6PPW4"/>
<proteinExistence type="predicted"/>
<dbReference type="OrthoDB" id="2438364at2759"/>
<evidence type="ECO:0008006" key="4">
    <source>
        <dbReference type="Google" id="ProtNLM"/>
    </source>
</evidence>
<reference evidence="2" key="1">
    <citation type="journal article" date="2020" name="Fungal Divers.">
        <title>Resolving the Mortierellaceae phylogeny through synthesis of multi-gene phylogenetics and phylogenomics.</title>
        <authorList>
            <person name="Vandepol N."/>
            <person name="Liber J."/>
            <person name="Desiro A."/>
            <person name="Na H."/>
            <person name="Kennedy M."/>
            <person name="Barry K."/>
            <person name="Grigoriev I.V."/>
            <person name="Miller A.N."/>
            <person name="O'Donnell K."/>
            <person name="Stajich J.E."/>
            <person name="Bonito G."/>
        </authorList>
    </citation>
    <scope>NUCLEOTIDE SEQUENCE</scope>
    <source>
        <strain evidence="2">BC1065</strain>
    </source>
</reference>
<dbReference type="Proteomes" id="UP000807716">
    <property type="component" value="Unassembled WGS sequence"/>
</dbReference>
<dbReference type="EMBL" id="JAAAJB010000803">
    <property type="protein sequence ID" value="KAG0250981.1"/>
    <property type="molecule type" value="Genomic_DNA"/>
</dbReference>
<feature type="region of interest" description="Disordered" evidence="1">
    <location>
        <begin position="198"/>
        <end position="225"/>
    </location>
</feature>